<dbReference type="InParanoid" id="A0A1E7FLA4"/>
<dbReference type="PANTHER" id="PTHR46137:SF3">
    <property type="entry name" value="OS05G0310600 PROTEIN"/>
    <property type="match status" value="1"/>
</dbReference>
<dbReference type="InterPro" id="IPR007053">
    <property type="entry name" value="LRAT_dom"/>
</dbReference>
<proteinExistence type="predicted"/>
<keyword evidence="1" id="KW-1133">Transmembrane helix</keyword>
<protein>
    <recommendedName>
        <fullName evidence="2">LRAT domain-containing protein</fullName>
    </recommendedName>
</protein>
<dbReference type="Gene3D" id="3.90.1720.10">
    <property type="entry name" value="endopeptidase domain like (from Nostoc punctiforme)"/>
    <property type="match status" value="1"/>
</dbReference>
<dbReference type="EMBL" id="KV784356">
    <property type="protein sequence ID" value="OEU18845.1"/>
    <property type="molecule type" value="Genomic_DNA"/>
</dbReference>
<feature type="transmembrane region" description="Helical" evidence="1">
    <location>
        <begin position="145"/>
        <end position="168"/>
    </location>
</feature>
<accession>A0A1E7FLA4</accession>
<name>A0A1E7FLA4_9STRA</name>
<dbReference type="Pfam" id="PF04970">
    <property type="entry name" value="LRAT"/>
    <property type="match status" value="1"/>
</dbReference>
<evidence type="ECO:0000313" key="3">
    <source>
        <dbReference type="EMBL" id="OEU18845.1"/>
    </source>
</evidence>
<keyword evidence="1" id="KW-0472">Membrane</keyword>
<keyword evidence="1" id="KW-0812">Transmembrane</keyword>
<sequence length="253" mass="28302">MFIAGVHSLKYHSYINIMGLLLTVIRMTVHTSNPDIQSNRESILREYTIDENQAKVVWHKVTYNSPWIKCLTKRSGTVSKAKSDTVDIVLARADFLLHNHTLISSYDVTKSNCEHVAVWCKTGQFISLQLASYMRQSIALSTMPTVAASTATATTTAVVPAAGIWGWVGFTSTATVTAPLYVSMPWLIPVTIIIPAVQAGKTMFDKKRWKHTTERLNENFDYQSGEGKYIVYRSFSPTPTLTATMEEKKTVIM</sequence>
<dbReference type="OrthoDB" id="43511at2759"/>
<feature type="transmembrane region" description="Helical" evidence="1">
    <location>
        <begin position="180"/>
        <end position="200"/>
    </location>
</feature>
<keyword evidence="4" id="KW-1185">Reference proteome</keyword>
<organism evidence="3 4">
    <name type="scientific">Fragilariopsis cylindrus CCMP1102</name>
    <dbReference type="NCBI Taxonomy" id="635003"/>
    <lineage>
        <taxon>Eukaryota</taxon>
        <taxon>Sar</taxon>
        <taxon>Stramenopiles</taxon>
        <taxon>Ochrophyta</taxon>
        <taxon>Bacillariophyta</taxon>
        <taxon>Bacillariophyceae</taxon>
        <taxon>Bacillariophycidae</taxon>
        <taxon>Bacillariales</taxon>
        <taxon>Bacillariaceae</taxon>
        <taxon>Fragilariopsis</taxon>
    </lineage>
</organism>
<evidence type="ECO:0000256" key="1">
    <source>
        <dbReference type="SAM" id="Phobius"/>
    </source>
</evidence>
<dbReference type="Proteomes" id="UP000095751">
    <property type="component" value="Unassembled WGS sequence"/>
</dbReference>
<evidence type="ECO:0000259" key="2">
    <source>
        <dbReference type="Pfam" id="PF04970"/>
    </source>
</evidence>
<feature type="domain" description="LRAT" evidence="2">
    <location>
        <begin position="55"/>
        <end position="124"/>
    </location>
</feature>
<reference evidence="3 4" key="1">
    <citation type="submission" date="2016-09" db="EMBL/GenBank/DDBJ databases">
        <title>Extensive genetic diversity and differential bi-allelic expression allows diatom success in the polar Southern Ocean.</title>
        <authorList>
            <consortium name="DOE Joint Genome Institute"/>
            <person name="Mock T."/>
            <person name="Otillar R.P."/>
            <person name="Strauss J."/>
            <person name="Dupont C."/>
            <person name="Frickenhaus S."/>
            <person name="Maumus F."/>
            <person name="Mcmullan M."/>
            <person name="Sanges R."/>
            <person name="Schmutz J."/>
            <person name="Toseland A."/>
            <person name="Valas R."/>
            <person name="Veluchamy A."/>
            <person name="Ward B.J."/>
            <person name="Allen A."/>
            <person name="Barry K."/>
            <person name="Falciatore A."/>
            <person name="Ferrante M."/>
            <person name="Fortunato A.E."/>
            <person name="Gloeckner G."/>
            <person name="Gruber A."/>
            <person name="Hipkin R."/>
            <person name="Janech M."/>
            <person name="Kroth P."/>
            <person name="Leese F."/>
            <person name="Lindquist E."/>
            <person name="Lyon B.R."/>
            <person name="Martin J."/>
            <person name="Mayer C."/>
            <person name="Parker M."/>
            <person name="Quesneville H."/>
            <person name="Raymond J."/>
            <person name="Uhlig C."/>
            <person name="Valentin K.U."/>
            <person name="Worden A.Z."/>
            <person name="Armbrust E.V."/>
            <person name="Bowler C."/>
            <person name="Green B."/>
            <person name="Moulton V."/>
            <person name="Van Oosterhout C."/>
            <person name="Grigoriev I."/>
        </authorList>
    </citation>
    <scope>NUCLEOTIDE SEQUENCE [LARGE SCALE GENOMIC DNA]</scope>
    <source>
        <strain evidence="3 4">CCMP1102</strain>
    </source>
</reference>
<dbReference type="PANTHER" id="PTHR46137">
    <property type="entry name" value="OS05G0310600 PROTEIN"/>
    <property type="match status" value="1"/>
</dbReference>
<dbReference type="KEGG" id="fcy:FRACYDRAFT_237125"/>
<dbReference type="AlphaFoldDB" id="A0A1E7FLA4"/>
<gene>
    <name evidence="3" type="ORF">FRACYDRAFT_237125</name>
</gene>
<evidence type="ECO:0000313" key="4">
    <source>
        <dbReference type="Proteomes" id="UP000095751"/>
    </source>
</evidence>